<comment type="caution">
    <text evidence="3">The sequence shown here is derived from an EMBL/GenBank/DDBJ whole genome shotgun (WGS) entry which is preliminary data.</text>
</comment>
<accession>A0AAJ0DFH3</accession>
<dbReference type="PANTHER" id="PTHR44169:SF3">
    <property type="entry name" value="SHORT-CHAIN DEHYDROGENASE SRDE"/>
    <property type="match status" value="1"/>
</dbReference>
<comment type="similarity">
    <text evidence="1">Belongs to the short-chain dehydrogenases/reductases (SDR) family.</text>
</comment>
<dbReference type="InterPro" id="IPR002347">
    <property type="entry name" value="SDR_fam"/>
</dbReference>
<dbReference type="Proteomes" id="UP001271007">
    <property type="component" value="Unassembled WGS sequence"/>
</dbReference>
<evidence type="ECO:0000313" key="3">
    <source>
        <dbReference type="EMBL" id="KAK3049210.1"/>
    </source>
</evidence>
<name>A0AAJ0DFH3_9PEZI</name>
<gene>
    <name evidence="3" type="ORF">LTR09_009388</name>
</gene>
<dbReference type="InterPro" id="IPR036291">
    <property type="entry name" value="NAD(P)-bd_dom_sf"/>
</dbReference>
<sequence length="282" mass="30837">MAQLRWALITGVSQYGTGGALTEELLGHNISVIATGPTLKQLEYLNPNRIAKLEKLELDVTSPDSIAAAVSATERITGGKLDFLVNNAGYGYMMPLMDADINKIRKNFDVNVFGLLAVTQAFFPLLREAKGMVVNQASITGLPGLDQPYIGTYSASKRAVVVTLITGDVATHFWGHIDGGDQGIPDSSPYLPIKAYVDEMMLGKLKPKGAKNAAEWAKSAVKDLLSSRPPARVYRGFLSTTMRWVTWLTPTWALDWSFASSTNLSKLKTMLKAEERKGRKKQ</sequence>
<evidence type="ECO:0008006" key="5">
    <source>
        <dbReference type="Google" id="ProtNLM"/>
    </source>
</evidence>
<dbReference type="PRINTS" id="PR00081">
    <property type="entry name" value="GDHRDH"/>
</dbReference>
<reference evidence="3" key="1">
    <citation type="submission" date="2023-04" db="EMBL/GenBank/DDBJ databases">
        <title>Black Yeasts Isolated from many extreme environments.</title>
        <authorList>
            <person name="Coleine C."/>
            <person name="Stajich J.E."/>
            <person name="Selbmann L."/>
        </authorList>
    </citation>
    <scope>NUCLEOTIDE SEQUENCE</scope>
    <source>
        <strain evidence="3">CCFEE 5312</strain>
    </source>
</reference>
<dbReference type="Pfam" id="PF00106">
    <property type="entry name" value="adh_short"/>
    <property type="match status" value="1"/>
</dbReference>
<keyword evidence="2" id="KW-0560">Oxidoreductase</keyword>
<dbReference type="GO" id="GO:0004806">
    <property type="term" value="F:triacylglycerol lipase activity"/>
    <property type="evidence" value="ECO:0007669"/>
    <property type="project" value="TreeGrafter"/>
</dbReference>
<protein>
    <recommendedName>
        <fullName evidence="5">NAD(P)-binding protein</fullName>
    </recommendedName>
</protein>
<dbReference type="EMBL" id="JAWDJX010000041">
    <property type="protein sequence ID" value="KAK3049210.1"/>
    <property type="molecule type" value="Genomic_DNA"/>
</dbReference>
<dbReference type="GO" id="GO:0005811">
    <property type="term" value="C:lipid droplet"/>
    <property type="evidence" value="ECO:0007669"/>
    <property type="project" value="TreeGrafter"/>
</dbReference>
<proteinExistence type="inferred from homology"/>
<dbReference type="AlphaFoldDB" id="A0AAJ0DFH3"/>
<dbReference type="GO" id="GO:0000140">
    <property type="term" value="F:acylglycerone-phosphate reductase (NADP+) activity"/>
    <property type="evidence" value="ECO:0007669"/>
    <property type="project" value="TreeGrafter"/>
</dbReference>
<organism evidence="3 4">
    <name type="scientific">Extremus antarcticus</name>
    <dbReference type="NCBI Taxonomy" id="702011"/>
    <lineage>
        <taxon>Eukaryota</taxon>
        <taxon>Fungi</taxon>
        <taxon>Dikarya</taxon>
        <taxon>Ascomycota</taxon>
        <taxon>Pezizomycotina</taxon>
        <taxon>Dothideomycetes</taxon>
        <taxon>Dothideomycetidae</taxon>
        <taxon>Mycosphaerellales</taxon>
        <taxon>Extremaceae</taxon>
        <taxon>Extremus</taxon>
    </lineage>
</organism>
<dbReference type="GO" id="GO:0005783">
    <property type="term" value="C:endoplasmic reticulum"/>
    <property type="evidence" value="ECO:0007669"/>
    <property type="project" value="TreeGrafter"/>
</dbReference>
<evidence type="ECO:0000256" key="2">
    <source>
        <dbReference type="ARBA" id="ARBA00023002"/>
    </source>
</evidence>
<evidence type="ECO:0000313" key="4">
    <source>
        <dbReference type="Proteomes" id="UP001271007"/>
    </source>
</evidence>
<evidence type="ECO:0000256" key="1">
    <source>
        <dbReference type="ARBA" id="ARBA00006484"/>
    </source>
</evidence>
<dbReference type="GO" id="GO:0019433">
    <property type="term" value="P:triglyceride catabolic process"/>
    <property type="evidence" value="ECO:0007669"/>
    <property type="project" value="TreeGrafter"/>
</dbReference>
<dbReference type="SUPFAM" id="SSF51735">
    <property type="entry name" value="NAD(P)-binding Rossmann-fold domains"/>
    <property type="match status" value="1"/>
</dbReference>
<dbReference type="Gene3D" id="3.40.50.720">
    <property type="entry name" value="NAD(P)-binding Rossmann-like Domain"/>
    <property type="match status" value="1"/>
</dbReference>
<dbReference type="GO" id="GO:0006654">
    <property type="term" value="P:phosphatidic acid biosynthetic process"/>
    <property type="evidence" value="ECO:0007669"/>
    <property type="project" value="TreeGrafter"/>
</dbReference>
<dbReference type="PANTHER" id="PTHR44169">
    <property type="entry name" value="NADPH-DEPENDENT 1-ACYLDIHYDROXYACETONE PHOSPHATE REDUCTASE"/>
    <property type="match status" value="1"/>
</dbReference>
<keyword evidence="4" id="KW-1185">Reference proteome</keyword>